<evidence type="ECO:0000313" key="3">
    <source>
        <dbReference type="EMBL" id="MDH6180477.1"/>
    </source>
</evidence>
<protein>
    <submittedName>
        <fullName evidence="3">Flp pilus assembly protein TadG</fullName>
    </submittedName>
</protein>
<evidence type="ECO:0000259" key="2">
    <source>
        <dbReference type="Pfam" id="PF07811"/>
    </source>
</evidence>
<name>A0ABT6KN05_9MICO</name>
<feature type="domain" description="TadE-like" evidence="2">
    <location>
        <begin position="12"/>
        <end position="54"/>
    </location>
</feature>
<evidence type="ECO:0000313" key="4">
    <source>
        <dbReference type="Proteomes" id="UP001160142"/>
    </source>
</evidence>
<dbReference type="Proteomes" id="UP001160142">
    <property type="component" value="Unassembled WGS sequence"/>
</dbReference>
<feature type="transmembrane region" description="Helical" evidence="1">
    <location>
        <begin position="20"/>
        <end position="39"/>
    </location>
</feature>
<keyword evidence="1" id="KW-0472">Membrane</keyword>
<dbReference type="InterPro" id="IPR012495">
    <property type="entry name" value="TadE-like_dom"/>
</dbReference>
<organism evidence="3 4">
    <name type="scientific">Antiquaquibacter oligotrophicus</name>
    <dbReference type="NCBI Taxonomy" id="2880260"/>
    <lineage>
        <taxon>Bacteria</taxon>
        <taxon>Bacillati</taxon>
        <taxon>Actinomycetota</taxon>
        <taxon>Actinomycetes</taxon>
        <taxon>Micrococcales</taxon>
        <taxon>Microbacteriaceae</taxon>
        <taxon>Antiquaquibacter</taxon>
    </lineage>
</organism>
<dbReference type="EMBL" id="JARXVQ010000001">
    <property type="protein sequence ID" value="MDH6180477.1"/>
    <property type="molecule type" value="Genomic_DNA"/>
</dbReference>
<accession>A0ABT6KN05</accession>
<keyword evidence="4" id="KW-1185">Reference proteome</keyword>
<dbReference type="Pfam" id="PF07811">
    <property type="entry name" value="TadE"/>
    <property type="match status" value="1"/>
</dbReference>
<dbReference type="RefSeq" id="WP_322132828.1">
    <property type="nucleotide sequence ID" value="NZ_CP085036.1"/>
</dbReference>
<comment type="caution">
    <text evidence="3">The sequence shown here is derived from an EMBL/GenBank/DDBJ whole genome shotgun (WGS) entry which is preliminary data.</text>
</comment>
<keyword evidence="1" id="KW-1133">Transmembrane helix</keyword>
<gene>
    <name evidence="3" type="ORF">M2152_000659</name>
</gene>
<keyword evidence="1" id="KW-0812">Transmembrane</keyword>
<evidence type="ECO:0000256" key="1">
    <source>
        <dbReference type="SAM" id="Phobius"/>
    </source>
</evidence>
<reference evidence="3 4" key="1">
    <citation type="submission" date="2023-04" db="EMBL/GenBank/DDBJ databases">
        <title>Genome Encyclopedia of Bacteria and Archaea VI: Functional Genomics of Type Strains.</title>
        <authorList>
            <person name="Whitman W."/>
        </authorList>
    </citation>
    <scope>NUCLEOTIDE SEQUENCE [LARGE SCALE GENOMIC DNA]</scope>
    <source>
        <strain evidence="3 4">SG_E_30_P1</strain>
    </source>
</reference>
<proteinExistence type="predicted"/>
<sequence length="132" mass="13404">MSSGSELRDENGSAVAEFVMVGALLTVLALAVVQLALALHVRTTLVDAAAEGARFAALADSSLDDGAIRTRELVAAALGPGYPIDVEVAESTFLGHPAVRVTVRGELPVVALFGPSGGLEVSGHAARQTLGE</sequence>